<dbReference type="InterPro" id="IPR055762">
    <property type="entry name" value="DUF7338"/>
</dbReference>
<keyword evidence="1" id="KW-0472">Membrane</keyword>
<keyword evidence="2" id="KW-0261">Viral envelope protein</keyword>
<keyword evidence="2" id="KW-0946">Virion</keyword>
<dbReference type="GO" id="GO:0019031">
    <property type="term" value="C:viral envelope"/>
    <property type="evidence" value="ECO:0007669"/>
    <property type="project" value="UniProtKB-KW"/>
</dbReference>
<sequence length="199" mass="24181">MRWFLYAPLQLLIMIICYITNPIVVLFADKDGELHGFLRKWQTFDDSCDSEDCVTKYVPSWMRYNFYEYYRTEKRYDPDYGRIIKRSINIAPLPLIDRLKRYCCRVFWLSRNCAYGFALDWFGVTINPDDVVVIDDYKAEESERNILVTRDLKYWKIYNSMQIPNTKYRWKIYLGWKIHNVKSIHRAMLAFRIWVCKAN</sequence>
<organism evidence="2">
    <name type="scientific">Myoviridae sp. ctpiG4</name>
    <dbReference type="NCBI Taxonomy" id="2826698"/>
    <lineage>
        <taxon>Viruses</taxon>
        <taxon>Duplodnaviria</taxon>
        <taxon>Heunggongvirae</taxon>
        <taxon>Uroviricota</taxon>
        <taxon>Caudoviricetes</taxon>
    </lineage>
</organism>
<dbReference type="Pfam" id="PF24027">
    <property type="entry name" value="DUF7338"/>
    <property type="match status" value="1"/>
</dbReference>
<name>A0A8S5N3K3_9CAUD</name>
<keyword evidence="1" id="KW-1133">Transmembrane helix</keyword>
<proteinExistence type="predicted"/>
<keyword evidence="1" id="KW-0812">Transmembrane</keyword>
<evidence type="ECO:0000256" key="1">
    <source>
        <dbReference type="SAM" id="Phobius"/>
    </source>
</evidence>
<protein>
    <submittedName>
        <fullName evidence="2">Envelope protein</fullName>
    </submittedName>
</protein>
<feature type="transmembrane region" description="Helical" evidence="1">
    <location>
        <begin position="6"/>
        <end position="28"/>
    </location>
</feature>
<reference evidence="2" key="1">
    <citation type="journal article" date="2021" name="Proc. Natl. Acad. Sci. U.S.A.">
        <title>A Catalog of Tens of Thousands of Viruses from Human Metagenomes Reveals Hidden Associations with Chronic Diseases.</title>
        <authorList>
            <person name="Tisza M.J."/>
            <person name="Buck C.B."/>
        </authorList>
    </citation>
    <scope>NUCLEOTIDE SEQUENCE</scope>
    <source>
        <strain evidence="2">CtpiG4</strain>
    </source>
</reference>
<dbReference type="EMBL" id="BK015050">
    <property type="protein sequence ID" value="DAD88919.1"/>
    <property type="molecule type" value="Genomic_DNA"/>
</dbReference>
<evidence type="ECO:0000313" key="2">
    <source>
        <dbReference type="EMBL" id="DAD88919.1"/>
    </source>
</evidence>
<accession>A0A8S5N3K3</accession>